<name>A0A9D3YSN9_DREPO</name>
<gene>
    <name evidence="1" type="ORF">DPMN_079722</name>
</gene>
<evidence type="ECO:0000313" key="1">
    <source>
        <dbReference type="EMBL" id="KAH3704663.1"/>
    </source>
</evidence>
<keyword evidence="2" id="KW-1185">Reference proteome</keyword>
<comment type="caution">
    <text evidence="1">The sequence shown here is derived from an EMBL/GenBank/DDBJ whole genome shotgun (WGS) entry which is preliminary data.</text>
</comment>
<reference evidence="1" key="1">
    <citation type="journal article" date="2019" name="bioRxiv">
        <title>The Genome of the Zebra Mussel, Dreissena polymorpha: A Resource for Invasive Species Research.</title>
        <authorList>
            <person name="McCartney M.A."/>
            <person name="Auch B."/>
            <person name="Kono T."/>
            <person name="Mallez S."/>
            <person name="Zhang Y."/>
            <person name="Obille A."/>
            <person name="Becker A."/>
            <person name="Abrahante J.E."/>
            <person name="Garbe J."/>
            <person name="Badalamenti J.P."/>
            <person name="Herman A."/>
            <person name="Mangelson H."/>
            <person name="Liachko I."/>
            <person name="Sullivan S."/>
            <person name="Sone E.D."/>
            <person name="Koren S."/>
            <person name="Silverstein K.A.T."/>
            <person name="Beckman K.B."/>
            <person name="Gohl D.M."/>
        </authorList>
    </citation>
    <scope>NUCLEOTIDE SEQUENCE</scope>
    <source>
        <strain evidence="1">Duluth1</strain>
        <tissue evidence="1">Whole animal</tissue>
    </source>
</reference>
<proteinExistence type="predicted"/>
<protein>
    <submittedName>
        <fullName evidence="1">Uncharacterized protein</fullName>
    </submittedName>
</protein>
<reference evidence="1" key="2">
    <citation type="submission" date="2020-11" db="EMBL/GenBank/DDBJ databases">
        <authorList>
            <person name="McCartney M.A."/>
            <person name="Auch B."/>
            <person name="Kono T."/>
            <person name="Mallez S."/>
            <person name="Becker A."/>
            <person name="Gohl D.M."/>
            <person name="Silverstein K.A.T."/>
            <person name="Koren S."/>
            <person name="Bechman K.B."/>
            <person name="Herman A."/>
            <person name="Abrahante J.E."/>
            <person name="Garbe J."/>
        </authorList>
    </citation>
    <scope>NUCLEOTIDE SEQUENCE</scope>
    <source>
        <strain evidence="1">Duluth1</strain>
        <tissue evidence="1">Whole animal</tissue>
    </source>
</reference>
<dbReference type="Proteomes" id="UP000828390">
    <property type="component" value="Unassembled WGS sequence"/>
</dbReference>
<organism evidence="1 2">
    <name type="scientific">Dreissena polymorpha</name>
    <name type="common">Zebra mussel</name>
    <name type="synonym">Mytilus polymorpha</name>
    <dbReference type="NCBI Taxonomy" id="45954"/>
    <lineage>
        <taxon>Eukaryota</taxon>
        <taxon>Metazoa</taxon>
        <taxon>Spiralia</taxon>
        <taxon>Lophotrochozoa</taxon>
        <taxon>Mollusca</taxon>
        <taxon>Bivalvia</taxon>
        <taxon>Autobranchia</taxon>
        <taxon>Heteroconchia</taxon>
        <taxon>Euheterodonta</taxon>
        <taxon>Imparidentia</taxon>
        <taxon>Neoheterodontei</taxon>
        <taxon>Myida</taxon>
        <taxon>Dreissenoidea</taxon>
        <taxon>Dreissenidae</taxon>
        <taxon>Dreissena</taxon>
    </lineage>
</organism>
<evidence type="ECO:0000313" key="2">
    <source>
        <dbReference type="Proteomes" id="UP000828390"/>
    </source>
</evidence>
<accession>A0A9D3YSN9</accession>
<sequence>MALQLRIGHLAETLSTYILISMHNSLAGAASLHLESYTPHPKALSVQWQYQGFGVSLIPNISYRERVRNHSLSRQAYQRG</sequence>
<dbReference type="AlphaFoldDB" id="A0A9D3YSN9"/>
<dbReference type="EMBL" id="JAIWYP010000015">
    <property type="protein sequence ID" value="KAH3704663.1"/>
    <property type="molecule type" value="Genomic_DNA"/>
</dbReference>